<protein>
    <recommendedName>
        <fullName evidence="3">DUF4440 domain-containing protein</fullName>
    </recommendedName>
</protein>
<dbReference type="EMBL" id="JARIHO010000002">
    <property type="protein sequence ID" value="KAJ7366663.1"/>
    <property type="molecule type" value="Genomic_DNA"/>
</dbReference>
<name>A0AAD7F4P6_9AGAR</name>
<keyword evidence="2" id="KW-1185">Reference proteome</keyword>
<evidence type="ECO:0000313" key="1">
    <source>
        <dbReference type="EMBL" id="KAJ7366663.1"/>
    </source>
</evidence>
<proteinExistence type="predicted"/>
<gene>
    <name evidence="1" type="ORF">DFH08DRAFT_1003931</name>
</gene>
<evidence type="ECO:0000313" key="2">
    <source>
        <dbReference type="Proteomes" id="UP001218218"/>
    </source>
</evidence>
<comment type="caution">
    <text evidence="1">The sequence shown here is derived from an EMBL/GenBank/DDBJ whole genome shotgun (WGS) entry which is preliminary data.</text>
</comment>
<sequence>MAEGSIHERLKRDVRLLEIHMWRALRDSGPAVFEYTTDDCTFAIDGMVLDKDSKPTLKEYMEKTYKPYDKYEMHDIRIIEIGMMAASAVYKVTARRLISDHEPPEKYTLLCASSWAQGADAEWRLKMHAEGEAFETREGVSFQ</sequence>
<organism evidence="1 2">
    <name type="scientific">Mycena albidolilacea</name>
    <dbReference type="NCBI Taxonomy" id="1033008"/>
    <lineage>
        <taxon>Eukaryota</taxon>
        <taxon>Fungi</taxon>
        <taxon>Dikarya</taxon>
        <taxon>Basidiomycota</taxon>
        <taxon>Agaricomycotina</taxon>
        <taxon>Agaricomycetes</taxon>
        <taxon>Agaricomycetidae</taxon>
        <taxon>Agaricales</taxon>
        <taxon>Marasmiineae</taxon>
        <taxon>Mycenaceae</taxon>
        <taxon>Mycena</taxon>
    </lineage>
</organism>
<dbReference type="Proteomes" id="UP001218218">
    <property type="component" value="Unassembled WGS sequence"/>
</dbReference>
<reference evidence="1" key="1">
    <citation type="submission" date="2023-03" db="EMBL/GenBank/DDBJ databases">
        <title>Massive genome expansion in bonnet fungi (Mycena s.s.) driven by repeated elements and novel gene families across ecological guilds.</title>
        <authorList>
            <consortium name="Lawrence Berkeley National Laboratory"/>
            <person name="Harder C.B."/>
            <person name="Miyauchi S."/>
            <person name="Viragh M."/>
            <person name="Kuo A."/>
            <person name="Thoen E."/>
            <person name="Andreopoulos B."/>
            <person name="Lu D."/>
            <person name="Skrede I."/>
            <person name="Drula E."/>
            <person name="Henrissat B."/>
            <person name="Morin E."/>
            <person name="Kohler A."/>
            <person name="Barry K."/>
            <person name="LaButti K."/>
            <person name="Morin E."/>
            <person name="Salamov A."/>
            <person name="Lipzen A."/>
            <person name="Mereny Z."/>
            <person name="Hegedus B."/>
            <person name="Baldrian P."/>
            <person name="Stursova M."/>
            <person name="Weitz H."/>
            <person name="Taylor A."/>
            <person name="Grigoriev I.V."/>
            <person name="Nagy L.G."/>
            <person name="Martin F."/>
            <person name="Kauserud H."/>
        </authorList>
    </citation>
    <scope>NUCLEOTIDE SEQUENCE</scope>
    <source>
        <strain evidence="1">CBHHK002</strain>
    </source>
</reference>
<accession>A0AAD7F4P6</accession>
<dbReference type="AlphaFoldDB" id="A0AAD7F4P6"/>
<evidence type="ECO:0008006" key="3">
    <source>
        <dbReference type="Google" id="ProtNLM"/>
    </source>
</evidence>